<comment type="caution">
    <text evidence="2">The sequence shown here is derived from an EMBL/GenBank/DDBJ whole genome shotgun (WGS) entry which is preliminary data.</text>
</comment>
<evidence type="ECO:0000313" key="2">
    <source>
        <dbReference type="EMBL" id="RED93361.1"/>
    </source>
</evidence>
<name>A0A3D9KX98_MARFU</name>
<accession>A0A3D9KX98</accession>
<reference evidence="2 3" key="1">
    <citation type="submission" date="2018-07" db="EMBL/GenBank/DDBJ databases">
        <title>Genomic Encyclopedia of Type Strains, Phase IV (KMG-IV): sequencing the most valuable type-strain genomes for metagenomic binning, comparative biology and taxonomic classification.</title>
        <authorList>
            <person name="Goeker M."/>
        </authorList>
    </citation>
    <scope>NUCLEOTIDE SEQUENCE [LARGE SCALE GENOMIC DNA]</scope>
    <source>
        <strain evidence="2 3">DSM 4134</strain>
    </source>
</reference>
<protein>
    <recommendedName>
        <fullName evidence="4">Outer membrane lipoprotein-sorting protein</fullName>
    </recommendedName>
</protein>
<dbReference type="SUPFAM" id="SSF89392">
    <property type="entry name" value="Prokaryotic lipoproteins and lipoprotein localization factors"/>
    <property type="match status" value="1"/>
</dbReference>
<proteinExistence type="predicted"/>
<gene>
    <name evidence="2" type="ORF">C7460_1256</name>
</gene>
<keyword evidence="1" id="KW-0732">Signal</keyword>
<dbReference type="OrthoDB" id="1117543at2"/>
<dbReference type="EMBL" id="QREG01000025">
    <property type="protein sequence ID" value="RED93361.1"/>
    <property type="molecule type" value="Genomic_DNA"/>
</dbReference>
<dbReference type="AlphaFoldDB" id="A0A3D9KX98"/>
<dbReference type="Proteomes" id="UP000256779">
    <property type="component" value="Unassembled WGS sequence"/>
</dbReference>
<dbReference type="Gene3D" id="2.50.20.10">
    <property type="entry name" value="Lipoprotein localisation LolA/LolB/LppX"/>
    <property type="match status" value="1"/>
</dbReference>
<evidence type="ECO:0008006" key="4">
    <source>
        <dbReference type="Google" id="ProtNLM"/>
    </source>
</evidence>
<dbReference type="RefSeq" id="WP_115869898.1">
    <property type="nucleotide sequence ID" value="NZ_QREG01000025.1"/>
</dbReference>
<keyword evidence="3" id="KW-1185">Reference proteome</keyword>
<evidence type="ECO:0000313" key="3">
    <source>
        <dbReference type="Proteomes" id="UP000256779"/>
    </source>
</evidence>
<sequence>MVSFLTVISLWVGILQGGFDWVSFLMVRRMSAQGKTTRMDARILYQHQDGKMVTHLSEPTEVFILNNREGELEVYNPEKNSVFKTVNYDYSSQNNTFYYFLGQSPNMGLEAVGYSLGESTIDDGFLVSKWLPPKKLKAEISYVELVTNGDHPVFMGFVDDEEVYFKKIYFYDFESLRGITFPMSITEIDYLEEDSIITKTTFREFQFNDPVDREILDFEVPKNASLVK</sequence>
<dbReference type="InterPro" id="IPR029046">
    <property type="entry name" value="LolA/LolB/LppX"/>
</dbReference>
<organism evidence="2 3">
    <name type="scientific">Marinoscillum furvescens DSM 4134</name>
    <dbReference type="NCBI Taxonomy" id="1122208"/>
    <lineage>
        <taxon>Bacteria</taxon>
        <taxon>Pseudomonadati</taxon>
        <taxon>Bacteroidota</taxon>
        <taxon>Cytophagia</taxon>
        <taxon>Cytophagales</taxon>
        <taxon>Reichenbachiellaceae</taxon>
        <taxon>Marinoscillum</taxon>
    </lineage>
</organism>
<evidence type="ECO:0000256" key="1">
    <source>
        <dbReference type="ARBA" id="ARBA00022729"/>
    </source>
</evidence>